<dbReference type="InParanoid" id="A0A540VKR5"/>
<dbReference type="PANTHER" id="PTHR33932:SF4">
    <property type="entry name" value="NA(+)_H(+) ANTIPORTER SUBUNIT B"/>
    <property type="match status" value="1"/>
</dbReference>
<name>A0A540VKR5_9CHLR</name>
<dbReference type="EMBL" id="VIGC01000003">
    <property type="protein sequence ID" value="TQE97365.1"/>
    <property type="molecule type" value="Genomic_DNA"/>
</dbReference>
<evidence type="ECO:0000256" key="7">
    <source>
        <dbReference type="SAM" id="Phobius"/>
    </source>
</evidence>
<evidence type="ECO:0000313" key="10">
    <source>
        <dbReference type="Proteomes" id="UP000317371"/>
    </source>
</evidence>
<keyword evidence="5 7" id="KW-1133">Transmembrane helix</keyword>
<evidence type="ECO:0000313" key="9">
    <source>
        <dbReference type="EMBL" id="TQE97365.1"/>
    </source>
</evidence>
<evidence type="ECO:0000256" key="3">
    <source>
        <dbReference type="ARBA" id="ARBA00022475"/>
    </source>
</evidence>
<evidence type="ECO:0000256" key="4">
    <source>
        <dbReference type="ARBA" id="ARBA00022692"/>
    </source>
</evidence>
<dbReference type="PANTHER" id="PTHR33932">
    <property type="entry name" value="NA(+)/H(+) ANTIPORTER SUBUNIT B"/>
    <property type="match status" value="1"/>
</dbReference>
<dbReference type="Pfam" id="PF04039">
    <property type="entry name" value="MnhB"/>
    <property type="match status" value="1"/>
</dbReference>
<keyword evidence="3" id="KW-1003">Cell membrane</keyword>
<dbReference type="FunCoup" id="A0A540VKR5">
    <property type="interactions" value="21"/>
</dbReference>
<comment type="similarity">
    <text evidence="2">Belongs to the CPA3 antiporters (TC 2.A.63) subunit B family.</text>
</comment>
<accession>A0A540VKR5</accession>
<protein>
    <submittedName>
        <fullName evidence="9">Na(+)/H(+) antiporter subunit B</fullName>
    </submittedName>
</protein>
<feature type="transmembrane region" description="Helical" evidence="7">
    <location>
        <begin position="112"/>
        <end position="132"/>
    </location>
</feature>
<keyword evidence="6 7" id="KW-0472">Membrane</keyword>
<dbReference type="Proteomes" id="UP000317371">
    <property type="component" value="Unassembled WGS sequence"/>
</dbReference>
<evidence type="ECO:0000256" key="2">
    <source>
        <dbReference type="ARBA" id="ARBA00009425"/>
    </source>
</evidence>
<feature type="transmembrane region" description="Helical" evidence="7">
    <location>
        <begin position="64"/>
        <end position="85"/>
    </location>
</feature>
<feature type="domain" description="Na+/H+ antiporter MnhB subunit-related protein" evidence="8">
    <location>
        <begin position="6"/>
        <end position="126"/>
    </location>
</feature>
<dbReference type="InterPro" id="IPR007182">
    <property type="entry name" value="MnhB"/>
</dbReference>
<feature type="transmembrane region" description="Helical" evidence="7">
    <location>
        <begin position="12"/>
        <end position="29"/>
    </location>
</feature>
<evidence type="ECO:0000256" key="5">
    <source>
        <dbReference type="ARBA" id="ARBA00022989"/>
    </source>
</evidence>
<sequence>MPELYLRLLDRILTPILLILAVFLFLRGHNEPGGGFIAGLAAAAAFQLQILSRGDEYVRRLIGPYLHPMAGIGLLVAGAAALIGFRQGGFFKGVWASIHLGQLELDFGTPQLFDLGVFLVVVAVVTSFLLGLSKSEASEGGEEA</sequence>
<evidence type="ECO:0000259" key="8">
    <source>
        <dbReference type="Pfam" id="PF04039"/>
    </source>
</evidence>
<dbReference type="OrthoDB" id="9798859at2"/>
<comment type="subcellular location">
    <subcellularLocation>
        <location evidence="1">Cell membrane</location>
        <topology evidence="1">Multi-pass membrane protein</topology>
    </subcellularLocation>
</comment>
<dbReference type="RefSeq" id="WP_141608558.1">
    <property type="nucleotide sequence ID" value="NZ_VIGC02000003.1"/>
</dbReference>
<dbReference type="InterPro" id="IPR050622">
    <property type="entry name" value="CPA3_antiporter_subunitB"/>
</dbReference>
<gene>
    <name evidence="9" type="ORF">FKZ61_02820</name>
</gene>
<feature type="transmembrane region" description="Helical" evidence="7">
    <location>
        <begin position="35"/>
        <end position="52"/>
    </location>
</feature>
<keyword evidence="10" id="KW-1185">Reference proteome</keyword>
<evidence type="ECO:0000256" key="6">
    <source>
        <dbReference type="ARBA" id="ARBA00023136"/>
    </source>
</evidence>
<proteinExistence type="inferred from homology"/>
<dbReference type="AlphaFoldDB" id="A0A540VKR5"/>
<comment type="caution">
    <text evidence="9">The sequence shown here is derived from an EMBL/GenBank/DDBJ whole genome shotgun (WGS) entry which is preliminary data.</text>
</comment>
<keyword evidence="4 7" id="KW-0812">Transmembrane</keyword>
<dbReference type="GO" id="GO:0005886">
    <property type="term" value="C:plasma membrane"/>
    <property type="evidence" value="ECO:0007669"/>
    <property type="project" value="UniProtKB-SubCell"/>
</dbReference>
<reference evidence="9 10" key="1">
    <citation type="submission" date="2019-06" db="EMBL/GenBank/DDBJ databases">
        <title>Genome sequence of Litorilinea aerophila BAA-2444.</title>
        <authorList>
            <person name="Maclea K.S."/>
            <person name="Maurais E.G."/>
            <person name="Iannazzi L.C."/>
        </authorList>
    </citation>
    <scope>NUCLEOTIDE SEQUENCE [LARGE SCALE GENOMIC DNA]</scope>
    <source>
        <strain evidence="9 10">ATCC BAA-2444</strain>
    </source>
</reference>
<evidence type="ECO:0000256" key="1">
    <source>
        <dbReference type="ARBA" id="ARBA00004651"/>
    </source>
</evidence>
<organism evidence="9 10">
    <name type="scientific">Litorilinea aerophila</name>
    <dbReference type="NCBI Taxonomy" id="1204385"/>
    <lineage>
        <taxon>Bacteria</taxon>
        <taxon>Bacillati</taxon>
        <taxon>Chloroflexota</taxon>
        <taxon>Caldilineae</taxon>
        <taxon>Caldilineales</taxon>
        <taxon>Caldilineaceae</taxon>
        <taxon>Litorilinea</taxon>
    </lineage>
</organism>